<evidence type="ECO:0000259" key="4">
    <source>
        <dbReference type="PROSITE" id="PS01124"/>
    </source>
</evidence>
<feature type="domain" description="HTH araC/xylS-type" evidence="4">
    <location>
        <begin position="164"/>
        <end position="261"/>
    </location>
</feature>
<evidence type="ECO:0000313" key="6">
    <source>
        <dbReference type="Proteomes" id="UP000035170"/>
    </source>
</evidence>
<sequence>MLGAMKRPTFMIQSPNPPKMDRLAAFVEVFKLRVAVLSPGDAGVPALLLAGAEDGTEGRVIFRPGGFSELPPDARVAASVDFDNDANPLISAMPEEVSVPLDGSPALQATAAAFMAEAEGSRCGRSAALNRLAEVLVLMALRSAIDAGAQKPGLFAALAHPSLHRAVVSIHDMPSRQWTVDDLASRSAMSRSTFMSTFRTIVGTTPMAYLGAWRLTLARRYLMAGDPVKLAARRTGFGSAEAFSRAFSRAYGHAPAALKPARASPSKV</sequence>
<dbReference type="InterPro" id="IPR050204">
    <property type="entry name" value="AraC_XylS_family_regulators"/>
</dbReference>
<dbReference type="GO" id="GO:0043565">
    <property type="term" value="F:sequence-specific DNA binding"/>
    <property type="evidence" value="ECO:0007669"/>
    <property type="project" value="InterPro"/>
</dbReference>
<dbReference type="SMART" id="SM00342">
    <property type="entry name" value="HTH_ARAC"/>
    <property type="match status" value="1"/>
</dbReference>
<evidence type="ECO:0000256" key="1">
    <source>
        <dbReference type="ARBA" id="ARBA00023015"/>
    </source>
</evidence>
<evidence type="ECO:0000256" key="3">
    <source>
        <dbReference type="ARBA" id="ARBA00023163"/>
    </source>
</evidence>
<dbReference type="PATRIC" id="fig|34073.19.peg.4535"/>
<evidence type="ECO:0000313" key="5">
    <source>
        <dbReference type="EMBL" id="KLN54512.1"/>
    </source>
</evidence>
<comment type="caution">
    <text evidence="5">The sequence shown here is derived from an EMBL/GenBank/DDBJ whole genome shotgun (WGS) entry which is preliminary data.</text>
</comment>
<dbReference type="InterPro" id="IPR018060">
    <property type="entry name" value="HTH_AraC"/>
</dbReference>
<dbReference type="PANTHER" id="PTHR46796:SF7">
    <property type="entry name" value="ARAC FAMILY TRANSCRIPTIONAL REGULATOR"/>
    <property type="match status" value="1"/>
</dbReference>
<reference evidence="5 6" key="1">
    <citation type="submission" date="2015-03" db="EMBL/GenBank/DDBJ databases">
        <title>Genome sequence of Variovorax paradoxus TBEA6.</title>
        <authorList>
            <person name="Poehlein A."/>
            <person name="Schuldes J."/>
            <person name="Wuebbeler J.H."/>
            <person name="Hiessl S."/>
            <person name="Steinbuechel A."/>
            <person name="Daniel R."/>
        </authorList>
    </citation>
    <scope>NUCLEOTIDE SEQUENCE [LARGE SCALE GENOMIC DNA]</scope>
    <source>
        <strain evidence="5 6">TBEA6</strain>
    </source>
</reference>
<dbReference type="PROSITE" id="PS01124">
    <property type="entry name" value="HTH_ARAC_FAMILY_2"/>
    <property type="match status" value="1"/>
</dbReference>
<keyword evidence="6" id="KW-1185">Reference proteome</keyword>
<dbReference type="InterPro" id="IPR018062">
    <property type="entry name" value="HTH_AraC-typ_CS"/>
</dbReference>
<dbReference type="SUPFAM" id="SSF46689">
    <property type="entry name" value="Homeodomain-like"/>
    <property type="match status" value="2"/>
</dbReference>
<dbReference type="InterPro" id="IPR009057">
    <property type="entry name" value="Homeodomain-like_sf"/>
</dbReference>
<gene>
    <name evidence="5" type="primary">rclR3</name>
    <name evidence="5" type="ORF">VPARA_44340</name>
</gene>
<dbReference type="EMBL" id="JZWI01000023">
    <property type="protein sequence ID" value="KLN54512.1"/>
    <property type="molecule type" value="Genomic_DNA"/>
</dbReference>
<dbReference type="InterPro" id="IPR032783">
    <property type="entry name" value="AraC_lig"/>
</dbReference>
<name>A0A0H2M1D2_VARPD</name>
<dbReference type="Pfam" id="PF12852">
    <property type="entry name" value="Cupin_6"/>
    <property type="match status" value="1"/>
</dbReference>
<protein>
    <submittedName>
        <fullName evidence="5">RCS-specific HTH-type transcriptional activator RclR</fullName>
    </submittedName>
</protein>
<organism evidence="5 6">
    <name type="scientific">Variovorax paradoxus</name>
    <dbReference type="NCBI Taxonomy" id="34073"/>
    <lineage>
        <taxon>Bacteria</taxon>
        <taxon>Pseudomonadati</taxon>
        <taxon>Pseudomonadota</taxon>
        <taxon>Betaproteobacteria</taxon>
        <taxon>Burkholderiales</taxon>
        <taxon>Comamonadaceae</taxon>
        <taxon>Variovorax</taxon>
    </lineage>
</organism>
<dbReference type="Proteomes" id="UP000035170">
    <property type="component" value="Unassembled WGS sequence"/>
</dbReference>
<keyword evidence="2" id="KW-0238">DNA-binding</keyword>
<keyword evidence="3" id="KW-0804">Transcription</keyword>
<keyword evidence="1" id="KW-0805">Transcription regulation</keyword>
<dbReference type="PANTHER" id="PTHR46796">
    <property type="entry name" value="HTH-TYPE TRANSCRIPTIONAL ACTIVATOR RHAS-RELATED"/>
    <property type="match status" value="1"/>
</dbReference>
<evidence type="ECO:0000256" key="2">
    <source>
        <dbReference type="ARBA" id="ARBA00023125"/>
    </source>
</evidence>
<accession>A0A0H2M1D2</accession>
<dbReference type="AlphaFoldDB" id="A0A0H2M1D2"/>
<proteinExistence type="predicted"/>
<dbReference type="Pfam" id="PF12833">
    <property type="entry name" value="HTH_18"/>
    <property type="match status" value="1"/>
</dbReference>
<dbReference type="GO" id="GO:0003700">
    <property type="term" value="F:DNA-binding transcription factor activity"/>
    <property type="evidence" value="ECO:0007669"/>
    <property type="project" value="InterPro"/>
</dbReference>
<dbReference type="PROSITE" id="PS00041">
    <property type="entry name" value="HTH_ARAC_FAMILY_1"/>
    <property type="match status" value="1"/>
</dbReference>
<dbReference type="Gene3D" id="1.10.10.60">
    <property type="entry name" value="Homeodomain-like"/>
    <property type="match status" value="1"/>
</dbReference>